<keyword evidence="5" id="KW-1185">Reference proteome</keyword>
<dbReference type="PANTHER" id="PTHR46696:SF1">
    <property type="entry name" value="CYTOCHROME P450 YJIB-RELATED"/>
    <property type="match status" value="1"/>
</dbReference>
<sequence>MTATDVPGPDAGPATEAAPPAPTQAGPTPAQAAPMPAQAGPGETEAVPAAELYTDGFAADPYPTFARLRDERPVCPVRSPRFDSYLISRYEDAKLALTDPRLSKDLYGPERHYLRIFGPNSAGLNKNMLNADPPEHTRLRRIVSQAFAPRRIEALRPRIARAVDDLLDKIVPRGEADLMADFAIPLPMTVICDLLGIPPADRDGVLDWTQVIRTSGSSRRSPEEERAAVQEVQLRLHHYLAELVQAKREQPADDLISALIEACDQSGRLSERELVTTTFLLLFAGHQTTADFLGNAVVALLTHPEQIDRLRADPALLPGAIEELLRFDGPLPVASPRIAAEDIEYQGVRIPRGSVVGVVLNAANHDPGYFAEPDRLDICRERGPHLGFGHGIHYCLGVSLARLEALLGLGALLRRLPGLRLAVPAAELRRLPPASPFRGLLELPIRF</sequence>
<evidence type="ECO:0000256" key="1">
    <source>
        <dbReference type="ARBA" id="ARBA00010617"/>
    </source>
</evidence>
<dbReference type="InterPro" id="IPR001128">
    <property type="entry name" value="Cyt_P450"/>
</dbReference>
<reference evidence="4 5" key="1">
    <citation type="submission" date="2024-09" db="EMBL/GenBank/DDBJ databases">
        <authorList>
            <person name="Sun Q."/>
            <person name="Mori K."/>
        </authorList>
    </citation>
    <scope>NUCLEOTIDE SEQUENCE [LARGE SCALE GENOMIC DNA]</scope>
    <source>
        <strain evidence="4 5">TBRC 2205</strain>
    </source>
</reference>
<feature type="compositionally biased region" description="Low complexity" evidence="3">
    <location>
        <begin position="7"/>
        <end position="42"/>
    </location>
</feature>
<dbReference type="PANTHER" id="PTHR46696">
    <property type="entry name" value="P450, PUTATIVE (EUROFUNG)-RELATED"/>
    <property type="match status" value="1"/>
</dbReference>
<organism evidence="4 5">
    <name type="scientific">Plantactinospora siamensis</name>
    <dbReference type="NCBI Taxonomy" id="555372"/>
    <lineage>
        <taxon>Bacteria</taxon>
        <taxon>Bacillati</taxon>
        <taxon>Actinomycetota</taxon>
        <taxon>Actinomycetes</taxon>
        <taxon>Micromonosporales</taxon>
        <taxon>Micromonosporaceae</taxon>
        <taxon>Plantactinospora</taxon>
    </lineage>
</organism>
<keyword evidence="2" id="KW-0349">Heme</keyword>
<keyword evidence="2" id="KW-0503">Monooxygenase</keyword>
<dbReference type="InterPro" id="IPR017972">
    <property type="entry name" value="Cyt_P450_CS"/>
</dbReference>
<dbReference type="SUPFAM" id="SSF48264">
    <property type="entry name" value="Cytochrome P450"/>
    <property type="match status" value="1"/>
</dbReference>
<dbReference type="CDD" id="cd11029">
    <property type="entry name" value="CYP107-like"/>
    <property type="match status" value="1"/>
</dbReference>
<evidence type="ECO:0000256" key="2">
    <source>
        <dbReference type="RuleBase" id="RU000461"/>
    </source>
</evidence>
<dbReference type="InterPro" id="IPR036396">
    <property type="entry name" value="Cyt_P450_sf"/>
</dbReference>
<name>A0ABV6NQT7_9ACTN</name>
<dbReference type="RefSeq" id="WP_377335370.1">
    <property type="nucleotide sequence ID" value="NZ_JBHLUE010000002.1"/>
</dbReference>
<comment type="similarity">
    <text evidence="1 2">Belongs to the cytochrome P450 family.</text>
</comment>
<proteinExistence type="inferred from homology"/>
<evidence type="ECO:0000313" key="5">
    <source>
        <dbReference type="Proteomes" id="UP001589894"/>
    </source>
</evidence>
<evidence type="ECO:0000256" key="3">
    <source>
        <dbReference type="SAM" id="MobiDB-lite"/>
    </source>
</evidence>
<comment type="caution">
    <text evidence="4">The sequence shown here is derived from an EMBL/GenBank/DDBJ whole genome shotgun (WGS) entry which is preliminary data.</text>
</comment>
<dbReference type="InterPro" id="IPR002397">
    <property type="entry name" value="Cyt_P450_B"/>
</dbReference>
<keyword evidence="2" id="KW-0408">Iron</keyword>
<dbReference type="Pfam" id="PF00067">
    <property type="entry name" value="p450"/>
    <property type="match status" value="1"/>
</dbReference>
<dbReference type="Proteomes" id="UP001589894">
    <property type="component" value="Unassembled WGS sequence"/>
</dbReference>
<gene>
    <name evidence="4" type="ORF">ACFFHU_02960</name>
</gene>
<feature type="region of interest" description="Disordered" evidence="3">
    <location>
        <begin position="1"/>
        <end position="43"/>
    </location>
</feature>
<keyword evidence="2" id="KW-0560">Oxidoreductase</keyword>
<dbReference type="PRINTS" id="PR00359">
    <property type="entry name" value="BP450"/>
</dbReference>
<dbReference type="Gene3D" id="1.10.630.10">
    <property type="entry name" value="Cytochrome P450"/>
    <property type="match status" value="1"/>
</dbReference>
<evidence type="ECO:0000313" key="4">
    <source>
        <dbReference type="EMBL" id="MFC0563129.1"/>
    </source>
</evidence>
<accession>A0ABV6NQT7</accession>
<keyword evidence="2" id="KW-0479">Metal-binding</keyword>
<dbReference type="PROSITE" id="PS00086">
    <property type="entry name" value="CYTOCHROME_P450"/>
    <property type="match status" value="1"/>
</dbReference>
<dbReference type="EMBL" id="JBHLUE010000002">
    <property type="protein sequence ID" value="MFC0563129.1"/>
    <property type="molecule type" value="Genomic_DNA"/>
</dbReference>
<protein>
    <submittedName>
        <fullName evidence="4">Cytochrome P450</fullName>
    </submittedName>
</protein>